<dbReference type="InterPro" id="IPR006676">
    <property type="entry name" value="tRNA_splic"/>
</dbReference>
<dbReference type="GO" id="GO:0000379">
    <property type="term" value="P:tRNA-type intron splice site recognition and cleavage"/>
    <property type="evidence" value="ECO:0007669"/>
    <property type="project" value="TreeGrafter"/>
</dbReference>
<dbReference type="RefSeq" id="WP_008082552.1">
    <property type="nucleotide sequence ID" value="NC_013926.1"/>
</dbReference>
<feature type="domain" description="tRNA intron endonuclease catalytic" evidence="3">
    <location>
        <begin position="205"/>
        <end position="281"/>
    </location>
</feature>
<evidence type="ECO:0000256" key="2">
    <source>
        <dbReference type="ARBA" id="ARBA00023239"/>
    </source>
</evidence>
<protein>
    <submittedName>
        <fullName evidence="5">tRNA intron endonuclease</fullName>
    </submittedName>
</protein>
<dbReference type="Proteomes" id="UP000001400">
    <property type="component" value="Chromosome"/>
</dbReference>
<dbReference type="InterPro" id="IPR036167">
    <property type="entry name" value="tRNA_intron_Endo_cat-like_sf"/>
</dbReference>
<dbReference type="SUPFAM" id="SSF53032">
    <property type="entry name" value="tRNA-intron endonuclease catalytic domain-like"/>
    <property type="match status" value="2"/>
</dbReference>
<keyword evidence="5" id="KW-0255">Endonuclease</keyword>
<dbReference type="PANTHER" id="PTHR13070:SF0">
    <property type="entry name" value="TRNA-SPLICING ENDONUCLEASE SUBUNIT SEN34"/>
    <property type="match status" value="1"/>
</dbReference>
<evidence type="ECO:0000313" key="6">
    <source>
        <dbReference type="Proteomes" id="UP000001400"/>
    </source>
</evidence>
<dbReference type="AlphaFoldDB" id="B5I9Y4"/>
<dbReference type="PANTHER" id="PTHR13070">
    <property type="entry name" value="TRNA-SPLICING ENDONUCLEASE SUBUNIT SEN34-RELATED"/>
    <property type="match status" value="1"/>
</dbReference>
<evidence type="ECO:0000259" key="4">
    <source>
        <dbReference type="Pfam" id="PF02778"/>
    </source>
</evidence>
<dbReference type="InterPro" id="IPR006678">
    <property type="entry name" value="tRNA_intron_Endonuc_N"/>
</dbReference>
<sequence>MKRTICNSLADKLYSRGFGNRDGKCIELSWVEFAYLSEKGILDYDFEDVVKKASREVPNFDILFIVYRDLRERGYVLKDRGNYFMGRKNYSMAFYPLSDMDYFDVSEFVEKQYPLILSIVDFDGEVTYYLVDMVEPKGTYFKIPKEELNFEIYGKRAFVFTNLQDFENLTYGRNEGTWGHLSLLEIKYLAENGVVGKNPQVEGVYDIYKDLRNRGLIVKSGFKYGTHFRVYENSMEEHSKYLVHLISEREEIQKISRAVRVAHGVRKTLLLAHNLNGKIVYFSVSWIRP</sequence>
<dbReference type="Gene3D" id="3.40.1350.10">
    <property type="match status" value="1"/>
</dbReference>
<keyword evidence="6" id="KW-1185">Reference proteome</keyword>
<keyword evidence="1" id="KW-0819">tRNA processing</keyword>
<name>B5I9Y4_ACIB4</name>
<dbReference type="SUPFAM" id="SSF55267">
    <property type="entry name" value="tRNA-intron endonuclease N-terminal domain-like"/>
    <property type="match status" value="1"/>
</dbReference>
<evidence type="ECO:0000259" key="3">
    <source>
        <dbReference type="Pfam" id="PF01974"/>
    </source>
</evidence>
<dbReference type="KEGG" id="abi:Aboo_0572"/>
<accession>B5I9Y4</accession>
<proteinExistence type="predicted"/>
<dbReference type="InterPro" id="IPR011856">
    <property type="entry name" value="tRNA_endonuc-like_dom_sf"/>
</dbReference>
<dbReference type="Pfam" id="PF02778">
    <property type="entry name" value="tRNA_int_endo_N"/>
    <property type="match status" value="1"/>
</dbReference>
<dbReference type="InterPro" id="IPR036740">
    <property type="entry name" value="tRNA_intron_Endonuc_N_sf"/>
</dbReference>
<reference evidence="5" key="1">
    <citation type="submission" date="2010-02" db="EMBL/GenBank/DDBJ databases">
        <title>Complete sequence of Aciduliprofundum boonei T469.</title>
        <authorList>
            <consortium name="US DOE Joint Genome Institute"/>
            <person name="Lucas S."/>
            <person name="Copeland A."/>
            <person name="Lapidus A."/>
            <person name="Cheng J.-F."/>
            <person name="Bruce D."/>
            <person name="Goodwin L."/>
            <person name="Pitluck S."/>
            <person name="Saunders E."/>
            <person name="Detter J.C."/>
            <person name="Han C."/>
            <person name="Tapia R."/>
            <person name="Land M."/>
            <person name="Hauser L."/>
            <person name="Kyrpides N."/>
            <person name="Mikhailova N."/>
            <person name="Flores G."/>
            <person name="Reysenbach A.-L."/>
            <person name="Woyke T."/>
        </authorList>
    </citation>
    <scope>NUCLEOTIDE SEQUENCE</scope>
    <source>
        <strain evidence="5">T469</strain>
    </source>
</reference>
<dbReference type="eggNOG" id="arCOG01701">
    <property type="taxonomic scope" value="Archaea"/>
</dbReference>
<keyword evidence="5" id="KW-0378">Hydrolase</keyword>
<dbReference type="GO" id="GO:0003676">
    <property type="term" value="F:nucleic acid binding"/>
    <property type="evidence" value="ECO:0007669"/>
    <property type="project" value="InterPro"/>
</dbReference>
<dbReference type="EMBL" id="CP001941">
    <property type="protein sequence ID" value="ADD08383.1"/>
    <property type="molecule type" value="Genomic_DNA"/>
</dbReference>
<evidence type="ECO:0000256" key="1">
    <source>
        <dbReference type="ARBA" id="ARBA00022694"/>
    </source>
</evidence>
<dbReference type="CDD" id="cd22363">
    <property type="entry name" value="tRNA-intron_lyase_C"/>
    <property type="match status" value="1"/>
</dbReference>
<dbReference type="STRING" id="439481.Aboo_0572"/>
<dbReference type="NCBIfam" id="TIGR00324">
    <property type="entry name" value="endA"/>
    <property type="match status" value="1"/>
</dbReference>
<dbReference type="HOGENOM" id="CLU_965070_0_0_2"/>
<dbReference type="GO" id="GO:0000213">
    <property type="term" value="F:tRNA-intron lyase activity"/>
    <property type="evidence" value="ECO:0007669"/>
    <property type="project" value="InterPro"/>
</dbReference>
<evidence type="ECO:0000313" key="5">
    <source>
        <dbReference type="EMBL" id="ADD08383.1"/>
    </source>
</evidence>
<dbReference type="InterPro" id="IPR006677">
    <property type="entry name" value="tRNA_intron_Endonuc_cat-like"/>
</dbReference>
<keyword evidence="5" id="KW-0540">Nuclease</keyword>
<keyword evidence="2" id="KW-0456">Lyase</keyword>
<feature type="domain" description="tRNA intron endonuclease N-terminal" evidence="4">
    <location>
        <begin position="10"/>
        <end position="44"/>
    </location>
</feature>
<dbReference type="Gene3D" id="3.40.1350.150">
    <property type="match status" value="1"/>
</dbReference>
<organism evidence="5 6">
    <name type="scientific">Aciduliprofundum boonei (strain DSM 19572 / T469)</name>
    <dbReference type="NCBI Taxonomy" id="439481"/>
    <lineage>
        <taxon>Archaea</taxon>
        <taxon>Methanobacteriati</taxon>
        <taxon>Thermoplasmatota</taxon>
        <taxon>DHVE2 group</taxon>
        <taxon>Candidatus Aciduliprofundum</taxon>
    </lineage>
</organism>
<dbReference type="OrthoDB" id="46045at2157"/>
<dbReference type="GeneID" id="8827517"/>
<gene>
    <name evidence="5" type="ordered locus">Aboo_0572</name>
</gene>
<dbReference type="Pfam" id="PF01974">
    <property type="entry name" value="tRNA_int_endo"/>
    <property type="match status" value="1"/>
</dbReference>